<evidence type="ECO:0000313" key="3">
    <source>
        <dbReference type="Proteomes" id="UP001596103"/>
    </source>
</evidence>
<reference evidence="3" key="1">
    <citation type="journal article" date="2019" name="Int. J. Syst. Evol. Microbiol.">
        <title>The Global Catalogue of Microorganisms (GCM) 10K type strain sequencing project: providing services to taxonomists for standard genome sequencing and annotation.</title>
        <authorList>
            <consortium name="The Broad Institute Genomics Platform"/>
            <consortium name="The Broad Institute Genome Sequencing Center for Infectious Disease"/>
            <person name="Wu L."/>
            <person name="Ma J."/>
        </authorList>
    </citation>
    <scope>NUCLEOTIDE SEQUENCE [LARGE SCALE GENOMIC DNA]</scope>
    <source>
        <strain evidence="3">CCUG 56042</strain>
    </source>
</reference>
<dbReference type="RefSeq" id="WP_377712666.1">
    <property type="nucleotide sequence ID" value="NZ_JBHSMP010000019.1"/>
</dbReference>
<name>A0ABW0JBB2_9BURK</name>
<proteinExistence type="predicted"/>
<dbReference type="PANTHER" id="PTHR34610">
    <property type="entry name" value="SSL7007 PROTEIN"/>
    <property type="match status" value="1"/>
</dbReference>
<dbReference type="EMBL" id="JBHSMP010000019">
    <property type="protein sequence ID" value="MFC5430314.1"/>
    <property type="molecule type" value="Genomic_DNA"/>
</dbReference>
<dbReference type="CDD" id="cd09854">
    <property type="entry name" value="PIN_VapC-like"/>
    <property type="match status" value="1"/>
</dbReference>
<protein>
    <submittedName>
        <fullName evidence="2">Toxin-antitoxin system toxin component, PIN family</fullName>
    </submittedName>
</protein>
<dbReference type="Proteomes" id="UP001596103">
    <property type="component" value="Unassembled WGS sequence"/>
</dbReference>
<keyword evidence="3" id="KW-1185">Reference proteome</keyword>
<sequence>MSRMTGFQPQPSAAALSVVLDSNVWLDILVFDDPHTRPIRAALESGALRALIDARCLAELTHVLDYPHLVQRGVEKADALASVSRLADLIVPPALPDDARPLPLCRDRDDQKFLELARASGAAWLVSKDRAVLKLAKRMARDFGFRVATPGAFIDETGLAAAQSACA</sequence>
<dbReference type="InterPro" id="IPR002716">
    <property type="entry name" value="PIN_dom"/>
</dbReference>
<dbReference type="PANTHER" id="PTHR34610:SF3">
    <property type="entry name" value="SSL7007 PROTEIN"/>
    <property type="match status" value="1"/>
</dbReference>
<dbReference type="NCBIfam" id="TIGR00305">
    <property type="entry name" value="putative toxin-antitoxin system toxin component, PIN family"/>
    <property type="match status" value="1"/>
</dbReference>
<dbReference type="InterPro" id="IPR002850">
    <property type="entry name" value="PIN_toxin-like"/>
</dbReference>
<accession>A0ABW0JBB2</accession>
<organism evidence="2 3">
    <name type="scientific">Paraburkholderia denitrificans</name>
    <dbReference type="NCBI Taxonomy" id="694025"/>
    <lineage>
        <taxon>Bacteria</taxon>
        <taxon>Pseudomonadati</taxon>
        <taxon>Pseudomonadota</taxon>
        <taxon>Betaproteobacteria</taxon>
        <taxon>Burkholderiales</taxon>
        <taxon>Burkholderiaceae</taxon>
        <taxon>Paraburkholderia</taxon>
    </lineage>
</organism>
<comment type="caution">
    <text evidence="2">The sequence shown here is derived from an EMBL/GenBank/DDBJ whole genome shotgun (WGS) entry which is preliminary data.</text>
</comment>
<evidence type="ECO:0000313" key="2">
    <source>
        <dbReference type="EMBL" id="MFC5430314.1"/>
    </source>
</evidence>
<gene>
    <name evidence="2" type="ORF">ACFPTO_16105</name>
</gene>
<feature type="domain" description="PIN" evidence="1">
    <location>
        <begin position="18"/>
        <end position="131"/>
    </location>
</feature>
<evidence type="ECO:0000259" key="1">
    <source>
        <dbReference type="Pfam" id="PF13470"/>
    </source>
</evidence>
<dbReference type="Pfam" id="PF13470">
    <property type="entry name" value="PIN_3"/>
    <property type="match status" value="1"/>
</dbReference>
<dbReference type="InterPro" id="IPR029060">
    <property type="entry name" value="PIN-like_dom_sf"/>
</dbReference>
<dbReference type="SUPFAM" id="SSF88723">
    <property type="entry name" value="PIN domain-like"/>
    <property type="match status" value="1"/>
</dbReference>